<feature type="compositionally biased region" description="Basic and acidic residues" evidence="1">
    <location>
        <begin position="208"/>
        <end position="217"/>
    </location>
</feature>
<keyword evidence="3" id="KW-1185">Reference proteome</keyword>
<gene>
    <name evidence="2" type="ORF">ABVK25_011997</name>
</gene>
<accession>A0ABR4AJ94</accession>
<evidence type="ECO:0000313" key="3">
    <source>
        <dbReference type="Proteomes" id="UP001590951"/>
    </source>
</evidence>
<evidence type="ECO:0000256" key="1">
    <source>
        <dbReference type="SAM" id="MobiDB-lite"/>
    </source>
</evidence>
<protein>
    <submittedName>
        <fullName evidence="2">Uncharacterized protein</fullName>
    </submittedName>
</protein>
<dbReference type="Proteomes" id="UP001590951">
    <property type="component" value="Unassembled WGS sequence"/>
</dbReference>
<evidence type="ECO:0000313" key="2">
    <source>
        <dbReference type="EMBL" id="KAL2045847.1"/>
    </source>
</evidence>
<reference evidence="2 3" key="1">
    <citation type="submission" date="2024-09" db="EMBL/GenBank/DDBJ databases">
        <title>Rethinking Asexuality: The Enigmatic Case of Functional Sexual Genes in Lepraria (Stereocaulaceae).</title>
        <authorList>
            <person name="Doellman M."/>
            <person name="Sun Y."/>
            <person name="Barcenas-Pena A."/>
            <person name="Lumbsch H.T."/>
            <person name="Grewe F."/>
        </authorList>
    </citation>
    <scope>NUCLEOTIDE SEQUENCE [LARGE SCALE GENOMIC DNA]</scope>
    <source>
        <strain evidence="2 3">Grewe 0041</strain>
    </source>
</reference>
<feature type="compositionally biased region" description="Pro residues" evidence="1">
    <location>
        <begin position="153"/>
        <end position="168"/>
    </location>
</feature>
<sequence length="217" mass="24115">MDPLVPGGSAPSQRRAWDTVFFVTTSTTAAVASLFHKLDHILVQLPLSFLSLVLWVLDFGNTSTPKPAAMAVDTTAKPIDPQGDFEGDIKVDNKPPSKADLEKVADSPVLDVDKKSHTFKSLYADNEQGARRVLIIFIRHFFCGNCQEYLRTPSPPSVPPPSSPPPHPTHQSNNNRLWPTRTHTHVHPRDLLPLPHLRRPHAPTLPPTRHDYDACAR</sequence>
<feature type="region of interest" description="Disordered" evidence="1">
    <location>
        <begin position="152"/>
        <end position="217"/>
    </location>
</feature>
<name>A0ABR4AJ94_9LECA</name>
<organism evidence="2 3">
    <name type="scientific">Lepraria finkii</name>
    <dbReference type="NCBI Taxonomy" id="1340010"/>
    <lineage>
        <taxon>Eukaryota</taxon>
        <taxon>Fungi</taxon>
        <taxon>Dikarya</taxon>
        <taxon>Ascomycota</taxon>
        <taxon>Pezizomycotina</taxon>
        <taxon>Lecanoromycetes</taxon>
        <taxon>OSLEUM clade</taxon>
        <taxon>Lecanoromycetidae</taxon>
        <taxon>Lecanorales</taxon>
        <taxon>Lecanorineae</taxon>
        <taxon>Stereocaulaceae</taxon>
        <taxon>Lepraria</taxon>
    </lineage>
</organism>
<dbReference type="EMBL" id="JBHFEH010000133">
    <property type="protein sequence ID" value="KAL2045847.1"/>
    <property type="molecule type" value="Genomic_DNA"/>
</dbReference>
<comment type="caution">
    <text evidence="2">The sequence shown here is derived from an EMBL/GenBank/DDBJ whole genome shotgun (WGS) entry which is preliminary data.</text>
</comment>
<proteinExistence type="predicted"/>